<proteinExistence type="predicted"/>
<keyword evidence="2" id="KW-1185">Reference proteome</keyword>
<name>A0A1W6LDY2_9BURK</name>
<gene>
    <name evidence="1" type="ORF">A4W93_22610</name>
</gene>
<reference evidence="1 2" key="1">
    <citation type="submission" date="2016-04" db="EMBL/GenBank/DDBJ databases">
        <title>Complete genome sequence of natural rubber-degrading, novel Gram-negative bacterium, Rhizobacter gummiphilus strain NS21.</title>
        <authorList>
            <person name="Tabata M."/>
            <person name="Kasai D."/>
            <person name="Fukuda M."/>
        </authorList>
    </citation>
    <scope>NUCLEOTIDE SEQUENCE [LARGE SCALE GENOMIC DNA]</scope>
    <source>
        <strain evidence="1 2">NS21</strain>
    </source>
</reference>
<organism evidence="1 2">
    <name type="scientific">Piscinibacter gummiphilus</name>
    <dbReference type="NCBI Taxonomy" id="946333"/>
    <lineage>
        <taxon>Bacteria</taxon>
        <taxon>Pseudomonadati</taxon>
        <taxon>Pseudomonadota</taxon>
        <taxon>Betaproteobacteria</taxon>
        <taxon>Burkholderiales</taxon>
        <taxon>Sphaerotilaceae</taxon>
        <taxon>Piscinibacter</taxon>
    </lineage>
</organism>
<evidence type="ECO:0000313" key="1">
    <source>
        <dbReference type="EMBL" id="ARN22474.1"/>
    </source>
</evidence>
<dbReference type="Proteomes" id="UP000193427">
    <property type="component" value="Chromosome"/>
</dbReference>
<protein>
    <submittedName>
        <fullName evidence="1">Uncharacterized protein</fullName>
    </submittedName>
</protein>
<dbReference type="KEGG" id="rgu:A4W93_22610"/>
<dbReference type="RefSeq" id="WP_085752775.1">
    <property type="nucleotide sequence ID" value="NZ_BSPR01000020.1"/>
</dbReference>
<sequence length="86" mass="9063">MPHILRTVPHVRSERERREGLLDITFESTAFVLAAVGLVHLVLVLAFGFNLIAEALGAGPVAVAAVETVLTLAACYVIAIAVGRNA</sequence>
<evidence type="ECO:0000313" key="2">
    <source>
        <dbReference type="Proteomes" id="UP000193427"/>
    </source>
</evidence>
<dbReference type="AlphaFoldDB" id="A0A1W6LDY2"/>
<dbReference type="STRING" id="946333.A4W93_22610"/>
<dbReference type="EMBL" id="CP015118">
    <property type="protein sequence ID" value="ARN22474.1"/>
    <property type="molecule type" value="Genomic_DNA"/>
</dbReference>
<accession>A0A1W6LDY2</accession>